<accession>A0A1W2A942</accession>
<sequence length="91" mass="10847">MEKICASIFFISFYSAFGQDNFDSIILRNNVKEVRISDSKNKVVSLTKYDSLGKLIYRLWDDFTGQNSLKSSIPKSYDKIREYHYEYEFYK</sequence>
<dbReference type="AlphaFoldDB" id="A0A1W2A942"/>
<protein>
    <submittedName>
        <fullName evidence="1">Uncharacterized protein</fullName>
    </submittedName>
</protein>
<keyword evidence="2" id="KW-1185">Reference proteome</keyword>
<gene>
    <name evidence="1" type="ORF">SAMN06296427_10434</name>
</gene>
<proteinExistence type="predicted"/>
<organism evidence="1 2">
    <name type="scientific">Moheibacter sediminis</name>
    <dbReference type="NCBI Taxonomy" id="1434700"/>
    <lineage>
        <taxon>Bacteria</taxon>
        <taxon>Pseudomonadati</taxon>
        <taxon>Bacteroidota</taxon>
        <taxon>Flavobacteriia</taxon>
        <taxon>Flavobacteriales</taxon>
        <taxon>Weeksellaceae</taxon>
        <taxon>Moheibacter</taxon>
    </lineage>
</organism>
<evidence type="ECO:0000313" key="2">
    <source>
        <dbReference type="Proteomes" id="UP000192393"/>
    </source>
</evidence>
<reference evidence="1 2" key="1">
    <citation type="submission" date="2017-04" db="EMBL/GenBank/DDBJ databases">
        <authorList>
            <person name="Afonso C.L."/>
            <person name="Miller P.J."/>
            <person name="Scott M.A."/>
            <person name="Spackman E."/>
            <person name="Goraichik I."/>
            <person name="Dimitrov K.M."/>
            <person name="Suarez D.L."/>
            <person name="Swayne D.E."/>
        </authorList>
    </citation>
    <scope>NUCLEOTIDE SEQUENCE [LARGE SCALE GENOMIC DNA]</scope>
    <source>
        <strain evidence="1 2">CGMCC 1.12708</strain>
    </source>
</reference>
<dbReference type="Proteomes" id="UP000192393">
    <property type="component" value="Unassembled WGS sequence"/>
</dbReference>
<dbReference type="EMBL" id="FWXS01000004">
    <property type="protein sequence ID" value="SMC57187.1"/>
    <property type="molecule type" value="Genomic_DNA"/>
</dbReference>
<dbReference type="RefSeq" id="WP_084016960.1">
    <property type="nucleotide sequence ID" value="NZ_FWXS01000004.1"/>
</dbReference>
<name>A0A1W2A942_9FLAO</name>
<dbReference type="STRING" id="1434700.SAMN06296427_10434"/>
<evidence type="ECO:0000313" key="1">
    <source>
        <dbReference type="EMBL" id="SMC57187.1"/>
    </source>
</evidence>